<dbReference type="EMBL" id="NBII01000002">
    <property type="protein sequence ID" value="PAV21849.1"/>
    <property type="molecule type" value="Genomic_DNA"/>
</dbReference>
<accession>A0A286UQN8</accession>
<keyword evidence="3" id="KW-1185">Reference proteome</keyword>
<dbReference type="InterPro" id="IPR052055">
    <property type="entry name" value="Hepadnavirus_pol/RT"/>
</dbReference>
<sequence length="698" mass="80692">MCIPWGFIASLLSNIMQSSWDSYALEPPCAEISLNASPLPRTPDTDLLPRDLVNTRHFLSHQLKIVTPIKVHTLKRFLEKHPNKDLVDSVCRGFIEGFWPLAGVPYHYQVDESRRQRIELPKEEQEFMETLLDTEIRLERFSQSIGNRLLPGMACMPVHAVWQENKRKFRPIYDHSAGKSSLNSLIPKHLRAVHMDSIYQLIHRIHSQNIDLSSIVLFKSDVSDAYRNLPMSPYWQVLQAVKFNGQFYIDRCNAFGNAGSQSIFCAFLSLVLWIAEDRGITDIFSYIDDNFSWDFSTNMVYYKKHDKLLPEKQVRLLQLWDELGIPHASNKQEFSSVLTVIGYEIDLRNERISVGANAMKKTLDKLESILEEGQGTTRTLKECTKFVGTVNRAIGLLPFLLPGVLPLYDEMNKVNQKDDHAPVSISRTVGNRLGWLEKMLKKSKGVSISRNKMWEYADQDPLFVHINVLTTGFAIWIPQSNEAYKFSFESDRRVPETSLPALWLFAINYTVFQADRSHQAKINKILSTSGRIKIFVDSTEMVTLFETLKPHKTLDGLFLNVIQTIIEADRVVRVSPRNKEDTRLETLLSRILCENRSDFDNDYPEILLKNIELPLSLRQFLPKPTDPLIREYELVRNKSTSTRRRLKVKQELDLGHDREATRQIVKSPPRKYVLVLVGCIIFVYLYYFNHGFDFLFVS</sequence>
<keyword evidence="1" id="KW-0812">Transmembrane</keyword>
<protein>
    <submittedName>
        <fullName evidence="2">Retroelement</fullName>
    </submittedName>
</protein>
<feature type="transmembrane region" description="Helical" evidence="1">
    <location>
        <begin position="672"/>
        <end position="688"/>
    </location>
</feature>
<reference evidence="2 3" key="1">
    <citation type="journal article" date="2017" name="Mol. Ecol.">
        <title>Comparative and population genomic landscape of Phellinus noxius: A hypervariable fungus causing root rot in trees.</title>
        <authorList>
            <person name="Chung C.L."/>
            <person name="Lee T.J."/>
            <person name="Akiba M."/>
            <person name="Lee H.H."/>
            <person name="Kuo T.H."/>
            <person name="Liu D."/>
            <person name="Ke H.M."/>
            <person name="Yokoi T."/>
            <person name="Roa M.B."/>
            <person name="Lu M.J."/>
            <person name="Chang Y.Y."/>
            <person name="Ann P.J."/>
            <person name="Tsai J.N."/>
            <person name="Chen C.Y."/>
            <person name="Tzean S.S."/>
            <person name="Ota Y."/>
            <person name="Hattori T."/>
            <person name="Sahashi N."/>
            <person name="Liou R.F."/>
            <person name="Kikuchi T."/>
            <person name="Tsai I.J."/>
        </authorList>
    </citation>
    <scope>NUCLEOTIDE SEQUENCE [LARGE SCALE GENOMIC DNA]</scope>
    <source>
        <strain evidence="2 3">FFPRI411160</strain>
    </source>
</reference>
<name>A0A286UQN8_9AGAM</name>
<dbReference type="OrthoDB" id="3254233at2759"/>
<keyword evidence="1" id="KW-0472">Membrane</keyword>
<evidence type="ECO:0000256" key="1">
    <source>
        <dbReference type="SAM" id="Phobius"/>
    </source>
</evidence>
<evidence type="ECO:0000313" key="2">
    <source>
        <dbReference type="EMBL" id="PAV21849.1"/>
    </source>
</evidence>
<dbReference type="InParanoid" id="A0A286UQN8"/>
<evidence type="ECO:0000313" key="3">
    <source>
        <dbReference type="Proteomes" id="UP000217199"/>
    </source>
</evidence>
<dbReference type="Proteomes" id="UP000217199">
    <property type="component" value="Unassembled WGS sequence"/>
</dbReference>
<dbReference type="AlphaFoldDB" id="A0A286UQN8"/>
<dbReference type="PANTHER" id="PTHR33050:SF7">
    <property type="entry name" value="RIBONUCLEASE H"/>
    <property type="match status" value="1"/>
</dbReference>
<dbReference type="InterPro" id="IPR043502">
    <property type="entry name" value="DNA/RNA_pol_sf"/>
</dbReference>
<dbReference type="PANTHER" id="PTHR33050">
    <property type="entry name" value="REVERSE TRANSCRIPTASE DOMAIN-CONTAINING PROTEIN"/>
    <property type="match status" value="1"/>
</dbReference>
<keyword evidence="1" id="KW-1133">Transmembrane helix</keyword>
<dbReference type="SUPFAM" id="SSF56672">
    <property type="entry name" value="DNA/RNA polymerases"/>
    <property type="match status" value="1"/>
</dbReference>
<dbReference type="STRING" id="2282107.A0A286UQN8"/>
<comment type="caution">
    <text evidence="2">The sequence shown here is derived from an EMBL/GenBank/DDBJ whole genome shotgun (WGS) entry which is preliminary data.</text>
</comment>
<gene>
    <name evidence="2" type="ORF">PNOK_0180600</name>
</gene>
<proteinExistence type="predicted"/>
<organism evidence="2 3">
    <name type="scientific">Pyrrhoderma noxium</name>
    <dbReference type="NCBI Taxonomy" id="2282107"/>
    <lineage>
        <taxon>Eukaryota</taxon>
        <taxon>Fungi</taxon>
        <taxon>Dikarya</taxon>
        <taxon>Basidiomycota</taxon>
        <taxon>Agaricomycotina</taxon>
        <taxon>Agaricomycetes</taxon>
        <taxon>Hymenochaetales</taxon>
        <taxon>Hymenochaetaceae</taxon>
        <taxon>Pyrrhoderma</taxon>
    </lineage>
</organism>